<organism evidence="1 2">
    <name type="scientific">Dendrobium chrysotoxum</name>
    <name type="common">Orchid</name>
    <dbReference type="NCBI Taxonomy" id="161865"/>
    <lineage>
        <taxon>Eukaryota</taxon>
        <taxon>Viridiplantae</taxon>
        <taxon>Streptophyta</taxon>
        <taxon>Embryophyta</taxon>
        <taxon>Tracheophyta</taxon>
        <taxon>Spermatophyta</taxon>
        <taxon>Magnoliopsida</taxon>
        <taxon>Liliopsida</taxon>
        <taxon>Asparagales</taxon>
        <taxon>Orchidaceae</taxon>
        <taxon>Epidendroideae</taxon>
        <taxon>Malaxideae</taxon>
        <taxon>Dendrobiinae</taxon>
        <taxon>Dendrobium</taxon>
    </lineage>
</organism>
<evidence type="ECO:0000313" key="2">
    <source>
        <dbReference type="Proteomes" id="UP000775213"/>
    </source>
</evidence>
<dbReference type="Proteomes" id="UP000775213">
    <property type="component" value="Unassembled WGS sequence"/>
</dbReference>
<reference evidence="1 2" key="1">
    <citation type="journal article" date="2021" name="Hortic Res">
        <title>Chromosome-scale assembly of the Dendrobium chrysotoxum genome enhances the understanding of orchid evolution.</title>
        <authorList>
            <person name="Zhang Y."/>
            <person name="Zhang G.Q."/>
            <person name="Zhang D."/>
            <person name="Liu X.D."/>
            <person name="Xu X.Y."/>
            <person name="Sun W.H."/>
            <person name="Yu X."/>
            <person name="Zhu X."/>
            <person name="Wang Z.W."/>
            <person name="Zhao X."/>
            <person name="Zhong W.Y."/>
            <person name="Chen H."/>
            <person name="Yin W.L."/>
            <person name="Huang T."/>
            <person name="Niu S.C."/>
            <person name="Liu Z.J."/>
        </authorList>
    </citation>
    <scope>NUCLEOTIDE SEQUENCE [LARGE SCALE GENOMIC DNA]</scope>
    <source>
        <strain evidence="1">Lindl</strain>
    </source>
</reference>
<gene>
    <name evidence="1" type="ORF">IEQ34_026920</name>
</gene>
<name>A0AAV7FL17_DENCH</name>
<protein>
    <submittedName>
        <fullName evidence="1">Uncharacterized protein</fullName>
    </submittedName>
</protein>
<accession>A0AAV7FL17</accession>
<sequence>MLIAANRKGLGGVMEVEGGGEGAGHMERERAPISRFGIWFKEEKWSQNLNFNFRFNRRGLKFGGNGVIGAGGLGLGLGWSAARTRARVGWRLGLGLGFRPVVMLRRWEVLRPAVGGMVGLMLAARREEGKVELTSLATEASQSDGRLARRPLENMSNEIQAHCILLSKFKHMIKCRDAAVKILEEFLAVLRRLIGNT</sequence>
<keyword evidence="2" id="KW-1185">Reference proteome</keyword>
<dbReference type="EMBL" id="JAGFBR010000805">
    <property type="protein sequence ID" value="KAH0433928.1"/>
    <property type="molecule type" value="Genomic_DNA"/>
</dbReference>
<evidence type="ECO:0000313" key="1">
    <source>
        <dbReference type="EMBL" id="KAH0433928.1"/>
    </source>
</evidence>
<proteinExistence type="predicted"/>
<dbReference type="AlphaFoldDB" id="A0AAV7FL17"/>
<comment type="caution">
    <text evidence="1">The sequence shown here is derived from an EMBL/GenBank/DDBJ whole genome shotgun (WGS) entry which is preliminary data.</text>
</comment>